<organism evidence="6 7">
    <name type="scientific">Gracilariopsis chorda</name>
    <dbReference type="NCBI Taxonomy" id="448386"/>
    <lineage>
        <taxon>Eukaryota</taxon>
        <taxon>Rhodophyta</taxon>
        <taxon>Florideophyceae</taxon>
        <taxon>Rhodymeniophycidae</taxon>
        <taxon>Gracilariales</taxon>
        <taxon>Gracilariaceae</taxon>
        <taxon>Gracilariopsis</taxon>
    </lineage>
</organism>
<dbReference type="OrthoDB" id="431409at2759"/>
<evidence type="ECO:0000256" key="3">
    <source>
        <dbReference type="ARBA" id="ARBA00033094"/>
    </source>
</evidence>
<dbReference type="InterPro" id="IPR007197">
    <property type="entry name" value="rSAM"/>
</dbReference>
<dbReference type="SFLD" id="SFLDG01082">
    <property type="entry name" value="B12-binding_domain_containing"/>
    <property type="match status" value="1"/>
</dbReference>
<comment type="function">
    <text evidence="4">May be a heme chaperone, appears to bind heme. Homologous bacterial proteins do not have oxygen-independent coproporphyrinogen-III oxidase activity. Binds 1 [4Fe-4S] cluster. The cluster is coordinated with 3 cysteines and an exchangeable S-adenosyl-L-methionine.</text>
</comment>
<dbReference type="InterPro" id="IPR034505">
    <property type="entry name" value="Coproporphyrinogen-III_oxidase"/>
</dbReference>
<sequence>MGVARIASAFSLPPPSPMPSSLYIHLPFCLQRCAYCAFPVIVTPQVPANRPPPLQTSYIHLLKREINSFFALYNRALPPLQTLYLGGGTPSLLHPALLDSLLDTLRRHVSFAPDIEFTCEMDPATFTDAHARHFAQAGVNRASVGAQTFDPHLLKLTRRIHTPSDIATALSSLRKASISNISLDLIAGLPHQTLQTWRNTLQQALQLQPQHMSIYDLTLEQGTPFARSYTSAKHPLPDEHSSVQMLTDAVEMLSTHGYQHYEISNFARAHQAHDFRSRHNLAYWRNDPFFAFGLGATSLVHHVRFARPRLLGQYRNYVNNLYQCTQQTSDLDPQQRLLRAAFPGARVQNPTECLEDYLINRFRLLSEGVDFCHLRNMFGHVVERRLRNAVKQCNHFVEDRLLLVETDGLGRDVLRLSEQGALLENSIVSDLLWHAVWKFVDESATEEKLQKQPV</sequence>
<gene>
    <name evidence="6" type="ORF">BWQ96_00922</name>
</gene>
<dbReference type="NCBIfam" id="TIGR00539">
    <property type="entry name" value="hemN_rel"/>
    <property type="match status" value="1"/>
</dbReference>
<dbReference type="SFLD" id="SFLDG01065">
    <property type="entry name" value="anaerobic_coproporphyrinogen-I"/>
    <property type="match status" value="1"/>
</dbReference>
<dbReference type="SMART" id="SM00729">
    <property type="entry name" value="Elp3"/>
    <property type="match status" value="1"/>
</dbReference>
<dbReference type="SFLD" id="SFLDS00029">
    <property type="entry name" value="Radical_SAM"/>
    <property type="match status" value="1"/>
</dbReference>
<accession>A0A2V3J4J6</accession>
<dbReference type="PROSITE" id="PS51918">
    <property type="entry name" value="RADICAL_SAM"/>
    <property type="match status" value="1"/>
</dbReference>
<dbReference type="PANTHER" id="PTHR13932:SF5">
    <property type="entry name" value="RADICAL S-ADENOSYL METHIONINE DOMAIN-CONTAINING PROTEIN 1, MITOCHONDRIAL"/>
    <property type="match status" value="1"/>
</dbReference>
<dbReference type="InterPro" id="IPR023404">
    <property type="entry name" value="rSAM_horseshoe"/>
</dbReference>
<evidence type="ECO:0000313" key="7">
    <source>
        <dbReference type="Proteomes" id="UP000247409"/>
    </source>
</evidence>
<dbReference type="SUPFAM" id="SSF102114">
    <property type="entry name" value="Radical SAM enzymes"/>
    <property type="match status" value="1"/>
</dbReference>
<dbReference type="GO" id="GO:0006779">
    <property type="term" value="P:porphyrin-containing compound biosynthetic process"/>
    <property type="evidence" value="ECO:0007669"/>
    <property type="project" value="InterPro"/>
</dbReference>
<dbReference type="InterPro" id="IPR004559">
    <property type="entry name" value="HemW-like"/>
</dbReference>
<dbReference type="InterPro" id="IPR058240">
    <property type="entry name" value="rSAM_sf"/>
</dbReference>
<dbReference type="GO" id="GO:0004109">
    <property type="term" value="F:coproporphyrinogen oxidase activity"/>
    <property type="evidence" value="ECO:0007669"/>
    <property type="project" value="InterPro"/>
</dbReference>
<dbReference type="PANTHER" id="PTHR13932">
    <property type="entry name" value="COPROPORPHYRINIGEN III OXIDASE"/>
    <property type="match status" value="1"/>
</dbReference>
<evidence type="ECO:0000259" key="5">
    <source>
        <dbReference type="PROSITE" id="PS51918"/>
    </source>
</evidence>
<reference evidence="6 7" key="1">
    <citation type="journal article" date="2018" name="Mol. Biol. Evol.">
        <title>Analysis of the draft genome of the red seaweed Gracilariopsis chorda provides insights into genome size evolution in Rhodophyta.</title>
        <authorList>
            <person name="Lee J."/>
            <person name="Yang E.C."/>
            <person name="Graf L."/>
            <person name="Yang J.H."/>
            <person name="Qiu H."/>
            <person name="Zel Zion U."/>
            <person name="Chan C.X."/>
            <person name="Stephens T.G."/>
            <person name="Weber A.P.M."/>
            <person name="Boo G.H."/>
            <person name="Boo S.M."/>
            <person name="Kim K.M."/>
            <person name="Shin Y."/>
            <person name="Jung M."/>
            <person name="Lee S.J."/>
            <person name="Yim H.S."/>
            <person name="Lee J.H."/>
            <person name="Bhattacharya D."/>
            <person name="Yoon H.S."/>
        </authorList>
    </citation>
    <scope>NUCLEOTIDE SEQUENCE [LARGE SCALE GENOMIC DNA]</scope>
    <source>
        <strain evidence="6 7">SKKU-2015</strain>
        <tissue evidence="6">Whole body</tissue>
    </source>
</reference>
<evidence type="ECO:0000256" key="4">
    <source>
        <dbReference type="ARBA" id="ARBA00045130"/>
    </source>
</evidence>
<keyword evidence="7" id="KW-1185">Reference proteome</keyword>
<dbReference type="Proteomes" id="UP000247409">
    <property type="component" value="Unassembled WGS sequence"/>
</dbReference>
<dbReference type="Pfam" id="PF04055">
    <property type="entry name" value="Radical_SAM"/>
    <property type="match status" value="1"/>
</dbReference>
<name>A0A2V3J4J6_9FLOR</name>
<dbReference type="InterPro" id="IPR006638">
    <property type="entry name" value="Elp3/MiaA/NifB-like_rSAM"/>
</dbReference>
<comment type="caution">
    <text evidence="6">The sequence shown here is derived from an EMBL/GenBank/DDBJ whole genome shotgun (WGS) entry which is preliminary data.</text>
</comment>
<dbReference type="Gene3D" id="3.80.30.20">
    <property type="entry name" value="tm_1862 like domain"/>
    <property type="match status" value="1"/>
</dbReference>
<dbReference type="AlphaFoldDB" id="A0A2V3J4J6"/>
<dbReference type="GO" id="GO:0051539">
    <property type="term" value="F:4 iron, 4 sulfur cluster binding"/>
    <property type="evidence" value="ECO:0007669"/>
    <property type="project" value="InterPro"/>
</dbReference>
<dbReference type="SFLD" id="SFLDF00562">
    <property type="entry name" value="HemN-like__clustered_with_heat"/>
    <property type="match status" value="1"/>
</dbReference>
<protein>
    <recommendedName>
        <fullName evidence="2">Radical S-adenosyl methionine domain-containing protein 1, mitochondrial</fullName>
    </recommendedName>
    <alternativeName>
        <fullName evidence="3">Putative heme chaperone</fullName>
    </alternativeName>
</protein>
<dbReference type="GO" id="GO:0005737">
    <property type="term" value="C:cytoplasm"/>
    <property type="evidence" value="ECO:0007669"/>
    <property type="project" value="InterPro"/>
</dbReference>
<feature type="domain" description="Radical SAM core" evidence="5">
    <location>
        <begin position="14"/>
        <end position="262"/>
    </location>
</feature>
<dbReference type="STRING" id="448386.A0A2V3J4J6"/>
<evidence type="ECO:0000256" key="1">
    <source>
        <dbReference type="ARBA" id="ARBA00006100"/>
    </source>
</evidence>
<evidence type="ECO:0000256" key="2">
    <source>
        <dbReference type="ARBA" id="ARBA00014678"/>
    </source>
</evidence>
<evidence type="ECO:0000313" key="6">
    <source>
        <dbReference type="EMBL" id="PXF49348.1"/>
    </source>
</evidence>
<dbReference type="EMBL" id="NBIV01000006">
    <property type="protein sequence ID" value="PXF49348.1"/>
    <property type="molecule type" value="Genomic_DNA"/>
</dbReference>
<comment type="similarity">
    <text evidence="1">Belongs to the anaerobic coproporphyrinogen-III oxidase family. HemW subfamily.</text>
</comment>
<proteinExistence type="inferred from homology"/>